<evidence type="ECO:0000313" key="1">
    <source>
        <dbReference type="EMBL" id="OCX21933.1"/>
    </source>
</evidence>
<comment type="caution">
    <text evidence="1">The sequence shown here is derived from an EMBL/GenBank/DDBJ whole genome shotgun (WGS) entry which is preliminary data.</text>
</comment>
<dbReference type="EMBL" id="MDEN01000060">
    <property type="protein sequence ID" value="OCX21933.1"/>
    <property type="molecule type" value="Genomic_DNA"/>
</dbReference>
<dbReference type="Proteomes" id="UP000095143">
    <property type="component" value="Unassembled WGS sequence"/>
</dbReference>
<sequence length="121" mass="13929">MSSYMHLHSFMYEVGEGVGEFLLAEEKAAFQPLNLPEIVRKSFGKGGIVELVHAVILKRQIRSYIRRYMTDDGLAYVYPPFGQETSFAEDYFEGDLYDFLSSVLVLLDAEIKVRRGRLLRL</sequence>
<name>A0A1C2E4T3_9PSED</name>
<evidence type="ECO:0000313" key="2">
    <source>
        <dbReference type="Proteomes" id="UP000095143"/>
    </source>
</evidence>
<dbReference type="RefSeq" id="WP_065988409.1">
    <property type="nucleotide sequence ID" value="NZ_MDEN01000060.1"/>
</dbReference>
<proteinExistence type="predicted"/>
<accession>A0A1C2E4T3</accession>
<protein>
    <submittedName>
        <fullName evidence="1">Uncharacterized protein</fullName>
    </submittedName>
</protein>
<gene>
    <name evidence="1" type="ORF">BBI10_10240</name>
</gene>
<dbReference type="AlphaFoldDB" id="A0A1C2E4T3"/>
<reference evidence="1 2" key="1">
    <citation type="submission" date="2016-08" db="EMBL/GenBank/DDBJ databases">
        <title>Whole genome sequence of Pseudomonas graminis strain UASWS1507, a potential biological control agent for agriculture.</title>
        <authorList>
            <person name="Crovadore J."/>
            <person name="Calmin G."/>
            <person name="Chablais R."/>
            <person name="Cochard B."/>
            <person name="Lefort F."/>
        </authorList>
    </citation>
    <scope>NUCLEOTIDE SEQUENCE [LARGE SCALE GENOMIC DNA]</scope>
    <source>
        <strain evidence="1 2">UASWS1507</strain>
    </source>
</reference>
<organism evidence="1 2">
    <name type="scientific">Pseudomonas graminis</name>
    <dbReference type="NCBI Taxonomy" id="158627"/>
    <lineage>
        <taxon>Bacteria</taxon>
        <taxon>Pseudomonadati</taxon>
        <taxon>Pseudomonadota</taxon>
        <taxon>Gammaproteobacteria</taxon>
        <taxon>Pseudomonadales</taxon>
        <taxon>Pseudomonadaceae</taxon>
        <taxon>Pseudomonas</taxon>
    </lineage>
</organism>